<dbReference type="AlphaFoldDB" id="A0A9N9S2Y8"/>
<accession>A0A9N9S2Y8</accession>
<reference evidence="4" key="1">
    <citation type="submission" date="2022-01" db="EMBL/GenBank/DDBJ databases">
        <authorList>
            <person name="King R."/>
        </authorList>
    </citation>
    <scope>NUCLEOTIDE SEQUENCE</scope>
</reference>
<dbReference type="InterPro" id="IPR009003">
    <property type="entry name" value="Peptidase_S1_PA"/>
</dbReference>
<sequence>MLRKTQSFVLIFLIVFALDFVVVLGQGSVNSGLEIGDECVFNETLKGFCQKPNKCDYGTKDPESIPEDFKNNLCLSGNRDQLVCCPSLLQPHNLKYNGIIFTKFEVITCKHKEPSIELISNIESNLYAEVGEFKFQAMIGYKLQRLSNEYEYVCGGALIHEDIVITSAYCLRNPRQPAVVKLGATSLIDNPLDTSKSEVIEIQRSVPHPHFSWHTQERANNIGLIKLKRSYNQHLTNISPICLSTNDVDIPFNFTITGYNISFGGDEYKSDWLLKATSNIHEPKNQFKDTQLIVKGYNGAENCFGDYGGPLIHEINFIKGTIGTLNYIYGIKSIGLKCGSSKPSIYTKVNFYLEWIRSTIESFDNNNNGQHLFS</sequence>
<dbReference type="GO" id="GO:0004252">
    <property type="term" value="F:serine-type endopeptidase activity"/>
    <property type="evidence" value="ECO:0007669"/>
    <property type="project" value="InterPro"/>
</dbReference>
<dbReference type="InterPro" id="IPR043504">
    <property type="entry name" value="Peptidase_S1_PA_chymotrypsin"/>
</dbReference>
<keyword evidence="5" id="KW-1185">Reference proteome</keyword>
<feature type="domain" description="Peptidase S1" evidence="3">
    <location>
        <begin position="118"/>
        <end position="361"/>
    </location>
</feature>
<reference evidence="4" key="2">
    <citation type="submission" date="2022-10" db="EMBL/GenBank/DDBJ databases">
        <authorList>
            <consortium name="ENA_rothamsted_submissions"/>
            <consortium name="culmorum"/>
            <person name="King R."/>
        </authorList>
    </citation>
    <scope>NUCLEOTIDE SEQUENCE</scope>
</reference>
<dbReference type="PRINTS" id="PR00722">
    <property type="entry name" value="CHYMOTRYPSIN"/>
</dbReference>
<proteinExistence type="inferred from homology"/>
<dbReference type="PANTHER" id="PTHR24260:SF147">
    <property type="entry name" value="EG:BACR7A4.3 PROTEIN-RELATED"/>
    <property type="match status" value="1"/>
</dbReference>
<comment type="similarity">
    <text evidence="1">Belongs to the peptidase S1 family. CLIP subfamily.</text>
</comment>
<dbReference type="Proteomes" id="UP001153620">
    <property type="component" value="Chromosome 3"/>
</dbReference>
<evidence type="ECO:0000256" key="2">
    <source>
        <dbReference type="SAM" id="SignalP"/>
    </source>
</evidence>
<evidence type="ECO:0000256" key="1">
    <source>
        <dbReference type="ARBA" id="ARBA00024195"/>
    </source>
</evidence>
<dbReference type="GO" id="GO:0006508">
    <property type="term" value="P:proteolysis"/>
    <property type="evidence" value="ECO:0007669"/>
    <property type="project" value="InterPro"/>
</dbReference>
<evidence type="ECO:0000313" key="4">
    <source>
        <dbReference type="EMBL" id="CAG9807247.1"/>
    </source>
</evidence>
<dbReference type="SUPFAM" id="SSF50494">
    <property type="entry name" value="Trypsin-like serine proteases"/>
    <property type="match status" value="1"/>
</dbReference>
<protein>
    <recommendedName>
        <fullName evidence="3">Peptidase S1 domain-containing protein</fullName>
    </recommendedName>
</protein>
<dbReference type="Gene3D" id="2.40.10.10">
    <property type="entry name" value="Trypsin-like serine proteases"/>
    <property type="match status" value="1"/>
</dbReference>
<gene>
    <name evidence="4" type="ORF">CHIRRI_LOCUS10096</name>
</gene>
<keyword evidence="2" id="KW-0732">Signal</keyword>
<dbReference type="InterPro" id="IPR001254">
    <property type="entry name" value="Trypsin_dom"/>
</dbReference>
<organism evidence="4 5">
    <name type="scientific">Chironomus riparius</name>
    <dbReference type="NCBI Taxonomy" id="315576"/>
    <lineage>
        <taxon>Eukaryota</taxon>
        <taxon>Metazoa</taxon>
        <taxon>Ecdysozoa</taxon>
        <taxon>Arthropoda</taxon>
        <taxon>Hexapoda</taxon>
        <taxon>Insecta</taxon>
        <taxon>Pterygota</taxon>
        <taxon>Neoptera</taxon>
        <taxon>Endopterygota</taxon>
        <taxon>Diptera</taxon>
        <taxon>Nematocera</taxon>
        <taxon>Chironomoidea</taxon>
        <taxon>Chironomidae</taxon>
        <taxon>Chironominae</taxon>
        <taxon>Chironomus</taxon>
    </lineage>
</organism>
<dbReference type="InterPro" id="IPR001314">
    <property type="entry name" value="Peptidase_S1A"/>
</dbReference>
<name>A0A9N9S2Y8_9DIPT</name>
<evidence type="ECO:0000259" key="3">
    <source>
        <dbReference type="PROSITE" id="PS50240"/>
    </source>
</evidence>
<dbReference type="InterPro" id="IPR051333">
    <property type="entry name" value="CLIP_Serine_Protease"/>
</dbReference>
<feature type="chain" id="PRO_5040182770" description="Peptidase S1 domain-containing protein" evidence="2">
    <location>
        <begin position="26"/>
        <end position="374"/>
    </location>
</feature>
<evidence type="ECO:0000313" key="5">
    <source>
        <dbReference type="Proteomes" id="UP001153620"/>
    </source>
</evidence>
<dbReference type="CDD" id="cd00190">
    <property type="entry name" value="Tryp_SPc"/>
    <property type="match status" value="1"/>
</dbReference>
<dbReference type="PROSITE" id="PS50240">
    <property type="entry name" value="TRYPSIN_DOM"/>
    <property type="match status" value="1"/>
</dbReference>
<dbReference type="SMART" id="SM00020">
    <property type="entry name" value="Tryp_SPc"/>
    <property type="match status" value="1"/>
</dbReference>
<dbReference type="Pfam" id="PF00089">
    <property type="entry name" value="Trypsin"/>
    <property type="match status" value="1"/>
</dbReference>
<dbReference type="PANTHER" id="PTHR24260">
    <property type="match status" value="1"/>
</dbReference>
<feature type="signal peptide" evidence="2">
    <location>
        <begin position="1"/>
        <end position="25"/>
    </location>
</feature>
<dbReference type="EMBL" id="OU895879">
    <property type="protein sequence ID" value="CAG9807247.1"/>
    <property type="molecule type" value="Genomic_DNA"/>
</dbReference>
<dbReference type="OrthoDB" id="6339452at2759"/>